<dbReference type="PANTHER" id="PTHR44591">
    <property type="entry name" value="STRESS RESPONSE REGULATOR PROTEIN 1"/>
    <property type="match status" value="1"/>
</dbReference>
<evidence type="ECO:0000256" key="1">
    <source>
        <dbReference type="ARBA" id="ARBA00022553"/>
    </source>
</evidence>
<protein>
    <submittedName>
        <fullName evidence="4">Sensor kinase/response regulator fusion protein</fullName>
    </submittedName>
</protein>
<sequence>MASVLLVDDDMGWLGSLGVAIAAEGYIVRTATDGEHALSLAKAAPPDVVVTDCAMPGLNGVGLIRVMLSEPKLAHIPVILISDSRRRPSVPCACFMSKPFPVLALLRQLKVVQRRRRAGKYSVLRAVATHFLRVR</sequence>
<feature type="modified residue" description="4-aspartylphosphate" evidence="2">
    <location>
        <position position="52"/>
    </location>
</feature>
<dbReference type="GO" id="GO:0000160">
    <property type="term" value="P:phosphorelay signal transduction system"/>
    <property type="evidence" value="ECO:0007669"/>
    <property type="project" value="InterPro"/>
</dbReference>
<dbReference type="PROSITE" id="PS50110">
    <property type="entry name" value="RESPONSE_REGULATORY"/>
    <property type="match status" value="1"/>
</dbReference>
<feature type="domain" description="Response regulatory" evidence="3">
    <location>
        <begin position="3"/>
        <end position="113"/>
    </location>
</feature>
<dbReference type="AlphaFoldDB" id="A0A158AFM6"/>
<proteinExistence type="predicted"/>
<dbReference type="Proteomes" id="UP000054624">
    <property type="component" value="Unassembled WGS sequence"/>
</dbReference>
<organism evidence="4 5">
    <name type="scientific">Caballeronia temeraria</name>
    <dbReference type="NCBI Taxonomy" id="1777137"/>
    <lineage>
        <taxon>Bacteria</taxon>
        <taxon>Pseudomonadati</taxon>
        <taxon>Pseudomonadota</taxon>
        <taxon>Betaproteobacteria</taxon>
        <taxon>Burkholderiales</taxon>
        <taxon>Burkholderiaceae</taxon>
        <taxon>Caballeronia</taxon>
    </lineage>
</organism>
<evidence type="ECO:0000256" key="2">
    <source>
        <dbReference type="PROSITE-ProRule" id="PRU00169"/>
    </source>
</evidence>
<dbReference type="InterPro" id="IPR050595">
    <property type="entry name" value="Bact_response_regulator"/>
</dbReference>
<evidence type="ECO:0000313" key="4">
    <source>
        <dbReference type="EMBL" id="SAK56436.1"/>
    </source>
</evidence>
<accession>A0A158AFM6</accession>
<dbReference type="SUPFAM" id="SSF52172">
    <property type="entry name" value="CheY-like"/>
    <property type="match status" value="1"/>
</dbReference>
<dbReference type="Gene3D" id="3.40.50.2300">
    <property type="match status" value="1"/>
</dbReference>
<evidence type="ECO:0000259" key="3">
    <source>
        <dbReference type="PROSITE" id="PS50110"/>
    </source>
</evidence>
<dbReference type="EMBL" id="FCOI02000006">
    <property type="protein sequence ID" value="SAK56436.1"/>
    <property type="molecule type" value="Genomic_DNA"/>
</dbReference>
<keyword evidence="5" id="KW-1185">Reference proteome</keyword>
<dbReference type="GO" id="GO:0016301">
    <property type="term" value="F:kinase activity"/>
    <property type="evidence" value="ECO:0007669"/>
    <property type="project" value="UniProtKB-KW"/>
</dbReference>
<dbReference type="RefSeq" id="WP_061160231.1">
    <property type="nucleotide sequence ID" value="NZ_FCOI02000006.1"/>
</dbReference>
<dbReference type="SMART" id="SM00448">
    <property type="entry name" value="REC"/>
    <property type="match status" value="1"/>
</dbReference>
<dbReference type="InterPro" id="IPR001789">
    <property type="entry name" value="Sig_transdc_resp-reg_receiver"/>
</dbReference>
<evidence type="ECO:0000313" key="5">
    <source>
        <dbReference type="Proteomes" id="UP000054624"/>
    </source>
</evidence>
<dbReference type="PANTHER" id="PTHR44591:SF3">
    <property type="entry name" value="RESPONSE REGULATORY DOMAIN-CONTAINING PROTEIN"/>
    <property type="match status" value="1"/>
</dbReference>
<keyword evidence="4" id="KW-0418">Kinase</keyword>
<dbReference type="OrthoDB" id="9800897at2"/>
<dbReference type="STRING" id="1777137.AWB76_02291"/>
<name>A0A158AFM6_9BURK</name>
<keyword evidence="1 2" id="KW-0597">Phosphoprotein</keyword>
<dbReference type="InterPro" id="IPR011006">
    <property type="entry name" value="CheY-like_superfamily"/>
</dbReference>
<keyword evidence="4" id="KW-0808">Transferase</keyword>
<reference evidence="5" key="1">
    <citation type="submission" date="2016-01" db="EMBL/GenBank/DDBJ databases">
        <authorList>
            <person name="Peeters Charlotte."/>
        </authorList>
    </citation>
    <scope>NUCLEOTIDE SEQUENCE [LARGE SCALE GENOMIC DNA]</scope>
</reference>
<dbReference type="Pfam" id="PF00072">
    <property type="entry name" value="Response_reg"/>
    <property type="match status" value="1"/>
</dbReference>
<gene>
    <name evidence="4" type="ORF">AWB76_02291</name>
</gene>